<organism evidence="1 2">
    <name type="scientific">Emiliania huxleyi (strain CCMP1516)</name>
    <dbReference type="NCBI Taxonomy" id="280463"/>
    <lineage>
        <taxon>Eukaryota</taxon>
        <taxon>Haptista</taxon>
        <taxon>Haptophyta</taxon>
        <taxon>Prymnesiophyceae</taxon>
        <taxon>Isochrysidales</taxon>
        <taxon>Noelaerhabdaceae</taxon>
        <taxon>Emiliania</taxon>
    </lineage>
</organism>
<dbReference type="GeneID" id="17265175"/>
<dbReference type="AlphaFoldDB" id="A0A0D3J7Z3"/>
<accession>A0A0D3J7Z3</accession>
<evidence type="ECO:0000313" key="2">
    <source>
        <dbReference type="Proteomes" id="UP000013827"/>
    </source>
</evidence>
<keyword evidence="2" id="KW-1185">Reference proteome</keyword>
<reference evidence="2" key="1">
    <citation type="journal article" date="2013" name="Nature">
        <title>Pan genome of the phytoplankton Emiliania underpins its global distribution.</title>
        <authorList>
            <person name="Read B.A."/>
            <person name="Kegel J."/>
            <person name="Klute M.J."/>
            <person name="Kuo A."/>
            <person name="Lefebvre S.C."/>
            <person name="Maumus F."/>
            <person name="Mayer C."/>
            <person name="Miller J."/>
            <person name="Monier A."/>
            <person name="Salamov A."/>
            <person name="Young J."/>
            <person name="Aguilar M."/>
            <person name="Claverie J.M."/>
            <person name="Frickenhaus S."/>
            <person name="Gonzalez K."/>
            <person name="Herman E.K."/>
            <person name="Lin Y.C."/>
            <person name="Napier J."/>
            <person name="Ogata H."/>
            <person name="Sarno A.F."/>
            <person name="Shmutz J."/>
            <person name="Schroeder D."/>
            <person name="de Vargas C."/>
            <person name="Verret F."/>
            <person name="von Dassow P."/>
            <person name="Valentin K."/>
            <person name="Van de Peer Y."/>
            <person name="Wheeler G."/>
            <person name="Dacks J.B."/>
            <person name="Delwiche C.F."/>
            <person name="Dyhrman S.T."/>
            <person name="Glockner G."/>
            <person name="John U."/>
            <person name="Richards T."/>
            <person name="Worden A.Z."/>
            <person name="Zhang X."/>
            <person name="Grigoriev I.V."/>
            <person name="Allen A.E."/>
            <person name="Bidle K."/>
            <person name="Borodovsky M."/>
            <person name="Bowler C."/>
            <person name="Brownlee C."/>
            <person name="Cock J.M."/>
            <person name="Elias M."/>
            <person name="Gladyshev V.N."/>
            <person name="Groth M."/>
            <person name="Guda C."/>
            <person name="Hadaegh A."/>
            <person name="Iglesias-Rodriguez M.D."/>
            <person name="Jenkins J."/>
            <person name="Jones B.M."/>
            <person name="Lawson T."/>
            <person name="Leese F."/>
            <person name="Lindquist E."/>
            <person name="Lobanov A."/>
            <person name="Lomsadze A."/>
            <person name="Malik S.B."/>
            <person name="Marsh M.E."/>
            <person name="Mackinder L."/>
            <person name="Mock T."/>
            <person name="Mueller-Roeber B."/>
            <person name="Pagarete A."/>
            <person name="Parker M."/>
            <person name="Probert I."/>
            <person name="Quesneville H."/>
            <person name="Raines C."/>
            <person name="Rensing S.A."/>
            <person name="Riano-Pachon D.M."/>
            <person name="Richier S."/>
            <person name="Rokitta S."/>
            <person name="Shiraiwa Y."/>
            <person name="Soanes D.M."/>
            <person name="van der Giezen M."/>
            <person name="Wahlund T.M."/>
            <person name="Williams B."/>
            <person name="Wilson W."/>
            <person name="Wolfe G."/>
            <person name="Wurch L.L."/>
        </authorList>
    </citation>
    <scope>NUCLEOTIDE SEQUENCE</scope>
</reference>
<sequence length="276" mass="30109">VGEGPRGAELRSEWPAALALRPDLAELARLKRELRIPDSLAHVAAAQDVLLDPGCSDLRPFAEKHSLMGGPKGRSESKLWRDLFRVLKKLGWHSPPAVAIDASRPADEAGDLGRSGEIWGDLGRSGEIWEIWGDMGRSGEIWGDMERYGEMWGDVGRSGEIWTCTRAGLPQALIHNLQLLLRVGDRRGGCASRTQTAFSTLAVAVEGLRDPSLHLLAACVRHDVKAFARGPELVKSALERIVETQRQMLALGLIADGDIARPDLISRKIRKADVAA</sequence>
<evidence type="ECO:0000313" key="1">
    <source>
        <dbReference type="EnsemblProtists" id="EOD19628"/>
    </source>
</evidence>
<proteinExistence type="predicted"/>
<dbReference type="Proteomes" id="UP000013827">
    <property type="component" value="Unassembled WGS sequence"/>
</dbReference>
<dbReference type="EnsemblProtists" id="EOD19628">
    <property type="protein sequence ID" value="EOD19628"/>
    <property type="gene ID" value="EMIHUDRAFT_123978"/>
</dbReference>
<reference evidence="1" key="2">
    <citation type="submission" date="2024-10" db="UniProtKB">
        <authorList>
            <consortium name="EnsemblProtists"/>
        </authorList>
    </citation>
    <scope>IDENTIFICATION</scope>
</reference>
<dbReference type="KEGG" id="ehx:EMIHUDRAFT_123978"/>
<name>A0A0D3J7Z3_EMIH1</name>
<dbReference type="HOGENOM" id="CLU_1010449_0_0_1"/>
<protein>
    <submittedName>
        <fullName evidence="1">Uncharacterized protein</fullName>
    </submittedName>
</protein>
<dbReference type="RefSeq" id="XP_005772057.1">
    <property type="nucleotide sequence ID" value="XM_005772000.1"/>
</dbReference>
<dbReference type="PaxDb" id="2903-EOD19628"/>